<name>A0A4Q2KMN2_9SPHN</name>
<protein>
    <submittedName>
        <fullName evidence="2">DUF2075 domain-containing protein</fullName>
    </submittedName>
</protein>
<evidence type="ECO:0000313" key="2">
    <source>
        <dbReference type="EMBL" id="RXZ65769.1"/>
    </source>
</evidence>
<dbReference type="PANTHER" id="PTHR35894:SF1">
    <property type="entry name" value="PHOSPHORIBULOKINASE _ URIDINE KINASE FAMILY"/>
    <property type="match status" value="1"/>
</dbReference>
<dbReference type="InterPro" id="IPR017466">
    <property type="entry name" value="XrtA-assoc_ATPase-like"/>
</dbReference>
<dbReference type="GO" id="GO:0016887">
    <property type="term" value="F:ATP hydrolysis activity"/>
    <property type="evidence" value="ECO:0007669"/>
    <property type="project" value="InterPro"/>
</dbReference>
<proteinExistence type="predicted"/>
<dbReference type="Pfam" id="PF13401">
    <property type="entry name" value="AAA_22"/>
    <property type="match status" value="1"/>
</dbReference>
<dbReference type="EMBL" id="SDPV01000001">
    <property type="protein sequence ID" value="RXZ65769.1"/>
    <property type="molecule type" value="Genomic_DNA"/>
</dbReference>
<dbReference type="InterPro" id="IPR049945">
    <property type="entry name" value="AAA_22"/>
</dbReference>
<accession>A0A4Q2KMN2</accession>
<dbReference type="InterPro" id="IPR003593">
    <property type="entry name" value="AAA+_ATPase"/>
</dbReference>
<dbReference type="Gene3D" id="3.40.50.300">
    <property type="entry name" value="P-loop containing nucleotide triphosphate hydrolases"/>
    <property type="match status" value="1"/>
</dbReference>
<dbReference type="PANTHER" id="PTHR35894">
    <property type="entry name" value="GENERAL SECRETION PATHWAY PROTEIN A-RELATED"/>
    <property type="match status" value="1"/>
</dbReference>
<reference evidence="2 3" key="1">
    <citation type="submission" date="2019-01" db="EMBL/GenBank/DDBJ databases">
        <title>Altererythrobacter rhizovicinus sp. nov., isolated from the rhizosphere soil of Haloxylon ammodendron.</title>
        <authorList>
            <person name="Li H.-P."/>
            <person name="Gou J.-Y."/>
            <person name="Yao D."/>
            <person name="Han Q.-Q."/>
            <person name="Shao K.-Z."/>
            <person name="Zhao Q."/>
            <person name="Zhang J.-L."/>
        </authorList>
    </citation>
    <scope>NUCLEOTIDE SEQUENCE [LARGE SCALE GENOMIC DNA]</scope>
    <source>
        <strain evidence="2 3">AY-3R</strain>
    </source>
</reference>
<organism evidence="2 3">
    <name type="scientific">Pelagerythrobacter rhizovicinus</name>
    <dbReference type="NCBI Taxonomy" id="2268576"/>
    <lineage>
        <taxon>Bacteria</taxon>
        <taxon>Pseudomonadati</taxon>
        <taxon>Pseudomonadota</taxon>
        <taxon>Alphaproteobacteria</taxon>
        <taxon>Sphingomonadales</taxon>
        <taxon>Erythrobacteraceae</taxon>
        <taxon>Pelagerythrobacter</taxon>
    </lineage>
</organism>
<dbReference type="AlphaFoldDB" id="A0A4Q2KMN2"/>
<dbReference type="InterPro" id="IPR027417">
    <property type="entry name" value="P-loop_NTPase"/>
</dbReference>
<comment type="caution">
    <text evidence="2">The sequence shown here is derived from an EMBL/GenBank/DDBJ whole genome shotgun (WGS) entry which is preliminary data.</text>
</comment>
<dbReference type="NCBIfam" id="TIGR03015">
    <property type="entry name" value="pepcterm_ATPase"/>
    <property type="match status" value="1"/>
</dbReference>
<evidence type="ECO:0000259" key="1">
    <source>
        <dbReference type="SMART" id="SM00382"/>
    </source>
</evidence>
<dbReference type="RefSeq" id="WP_129523246.1">
    <property type="nucleotide sequence ID" value="NZ_SDPV01000001.1"/>
</dbReference>
<evidence type="ECO:0000313" key="3">
    <source>
        <dbReference type="Proteomes" id="UP000293623"/>
    </source>
</evidence>
<gene>
    <name evidence="2" type="ORF">ETX26_03275</name>
</gene>
<keyword evidence="3" id="KW-1185">Reference proteome</keyword>
<dbReference type="InterPro" id="IPR052026">
    <property type="entry name" value="ExeA_AAA_ATPase_DNA-bind"/>
</dbReference>
<dbReference type="SMART" id="SM00382">
    <property type="entry name" value="AAA"/>
    <property type="match status" value="1"/>
</dbReference>
<feature type="domain" description="AAA+ ATPase" evidence="1">
    <location>
        <begin position="42"/>
        <end position="216"/>
    </location>
</feature>
<dbReference type="Proteomes" id="UP000293623">
    <property type="component" value="Unassembled WGS sequence"/>
</dbReference>
<sequence length="388" mass="42761">MFDDFYGLTGRPFQLTPDPNFYFESTTHRKALSYLGYGMAQGEGFIVITGEVGAGKSTLVAHLMQKIDRSQMTVGQVVTSNLDGEELVHVVAQSFGLDVEGHDKASALGAIESFLHEEAREGRRCMLVVDESQNLSVEALEELRMLSNFQLGAHPLLQTLLLGQPEFRQVLAEHQDLEQLRQRVIAAHHLGPMEPGEIEPYIRHRLKCVGWQGNPEFDQQIFAELHEATGGIPRKVNQVATRLLLLGAVEQRTRIDSVMLSTVLKEMRSDHAFPETASGSMPKLAPAPGPGPVKHAVYPEAVSAGPSHGAAVDFEAMLAERDAQIAELQQAVIELSHALERNGAEDDELVARVDAFGRRLDEQERSVREVLAMLIEWVETGQPPRVAA</sequence>
<dbReference type="SUPFAM" id="SSF52540">
    <property type="entry name" value="P-loop containing nucleoside triphosphate hydrolases"/>
    <property type="match status" value="1"/>
</dbReference>
<dbReference type="OrthoDB" id="7828921at2"/>